<dbReference type="PANTHER" id="PTHR48098:SF1">
    <property type="entry name" value="DIACYLGLYCEROL ACYLTRANSFERASE_MYCOLYLTRANSFERASE AG85A"/>
    <property type="match status" value="1"/>
</dbReference>
<dbReference type="SUPFAM" id="SSF53474">
    <property type="entry name" value="alpha/beta-Hydrolases"/>
    <property type="match status" value="1"/>
</dbReference>
<dbReference type="GO" id="GO:0045493">
    <property type="term" value="P:xylan catabolic process"/>
    <property type="evidence" value="ECO:0007669"/>
    <property type="project" value="UniProtKB-KW"/>
</dbReference>
<dbReference type="InterPro" id="IPR013783">
    <property type="entry name" value="Ig-like_fold"/>
</dbReference>
<dbReference type="Pfam" id="PF00756">
    <property type="entry name" value="Esterase"/>
    <property type="match status" value="1"/>
</dbReference>
<dbReference type="InterPro" id="IPR050583">
    <property type="entry name" value="Mycobacterial_A85_antigen"/>
</dbReference>
<reference evidence="1 2" key="1">
    <citation type="submission" date="2015-09" db="EMBL/GenBank/DDBJ databases">
        <authorList>
            <consortium name="Pathogen Informatics"/>
        </authorList>
    </citation>
    <scope>NUCLEOTIDE SEQUENCE [LARGE SCALE GENOMIC DNA]</scope>
    <source>
        <strain evidence="1 2">2789STDY5608860</strain>
    </source>
</reference>
<evidence type="ECO:0000313" key="1">
    <source>
        <dbReference type="EMBL" id="CUO37438.1"/>
    </source>
</evidence>
<dbReference type="Gene3D" id="2.60.40.10">
    <property type="entry name" value="Immunoglobulins"/>
    <property type="match status" value="2"/>
</dbReference>
<keyword evidence="1" id="KW-0326">Glycosidase</keyword>
<gene>
    <name evidence="1" type="primary">xynZ</name>
    <name evidence="1" type="ORF">ERS852417_02163</name>
</gene>
<dbReference type="RefSeq" id="WP_055224744.1">
    <property type="nucleotide sequence ID" value="NZ_CYYW01000015.1"/>
</dbReference>
<dbReference type="Proteomes" id="UP000095384">
    <property type="component" value="Unassembled WGS sequence"/>
</dbReference>
<keyword evidence="1" id="KW-0624">Polysaccharide degradation</keyword>
<dbReference type="SUPFAM" id="SSF81296">
    <property type="entry name" value="E set domains"/>
    <property type="match status" value="2"/>
</dbReference>
<dbReference type="GO" id="GO:0031176">
    <property type="term" value="F:endo-1,4-beta-xylanase activity"/>
    <property type="evidence" value="ECO:0007669"/>
    <property type="project" value="UniProtKB-EC"/>
</dbReference>
<proteinExistence type="predicted"/>
<protein>
    <submittedName>
        <fullName evidence="1">Endo-1,4-beta-xylanase Z</fullName>
        <ecNumber evidence="1">3.2.1.8</ecNumber>
    </submittedName>
</protein>
<evidence type="ECO:0000313" key="2">
    <source>
        <dbReference type="Proteomes" id="UP000095384"/>
    </source>
</evidence>
<accession>A0A174ELH3</accession>
<organism evidence="1 2">
    <name type="scientific">Agathobacter rectalis</name>
    <dbReference type="NCBI Taxonomy" id="39491"/>
    <lineage>
        <taxon>Bacteria</taxon>
        <taxon>Bacillati</taxon>
        <taxon>Bacillota</taxon>
        <taxon>Clostridia</taxon>
        <taxon>Lachnospirales</taxon>
        <taxon>Lachnospiraceae</taxon>
        <taxon>Agathobacter</taxon>
    </lineage>
</organism>
<name>A0A174ELH3_9FIRM</name>
<dbReference type="EC" id="3.2.1.8" evidence="1"/>
<keyword evidence="1" id="KW-0378">Hydrolase</keyword>
<dbReference type="PANTHER" id="PTHR48098">
    <property type="entry name" value="ENTEROCHELIN ESTERASE-RELATED"/>
    <property type="match status" value="1"/>
</dbReference>
<dbReference type="EMBL" id="CYYW01000015">
    <property type="protein sequence ID" value="CUO37438.1"/>
    <property type="molecule type" value="Genomic_DNA"/>
</dbReference>
<dbReference type="Gene3D" id="3.40.50.1820">
    <property type="entry name" value="alpha/beta hydrolase"/>
    <property type="match status" value="2"/>
</dbReference>
<keyword evidence="1" id="KW-0858">Xylan degradation</keyword>
<dbReference type="InterPro" id="IPR000801">
    <property type="entry name" value="Esterase-like"/>
</dbReference>
<dbReference type="AlphaFoldDB" id="A0A174ELH3"/>
<sequence>MDDLKNGALYIGTIPSSMDNNRCSVALEDDGSVTFYIYAPNANKVEVAGMGGYFSSERIQLKPDMQGGFSANIKDFHWAMHYYFWYVDDVCITNPHAAISYGCFAAINTFEVPEEGEDFYFVRDVPHGTVSLCKYTSQVNGHIKESYVYTPPGYESGDVRYPVLYLQHGVGENETGWVWQGKMNFIMDNLIADKKCVPMIIVASSGYAFKDNEYPVFFPGDFDSELVNSIIPYIEENFKVKKGRNNRAVAGLSLGSGQATDIAARHPELFSAVGVFSGVAIHLMKKIIDSPYRFEAVFMSAGDEEKEILLGINEMVKEFSRQGKNSTPKVYEGYHEWHVWRKSFKDFAQMLFTWDDAELDDIDKAVPVRSKNIDFTTPVQADESMVFFDPVYRQIQFENDEDGKPAGKYPDVIHGIRVTEDNSIEVNLFAPDAKSVGVVLENGTEELLYRSKKNDGYWEKTIDNPAEGFNYVTFMVNGTPVVNPAAPVGFGYNRAVNFAEVPERNFSWHELKETDHGQIHIHYSCDGDGQVSMNYVYTPAGYGEDNCDTGRVCVLECAADERNFCWIHQGKIANIMDNLSGEGRIKGIMIIMADSTISDDIIGNITAIYGIKDSAQKEWLKKGDNESWTSCRHRFVNFMCGIQ</sequence>
<dbReference type="InterPro" id="IPR014756">
    <property type="entry name" value="Ig_E-set"/>
</dbReference>
<dbReference type="GO" id="GO:0016747">
    <property type="term" value="F:acyltransferase activity, transferring groups other than amino-acyl groups"/>
    <property type="evidence" value="ECO:0007669"/>
    <property type="project" value="TreeGrafter"/>
</dbReference>
<dbReference type="InterPro" id="IPR029058">
    <property type="entry name" value="AB_hydrolase_fold"/>
</dbReference>
<keyword evidence="1" id="KW-0119">Carbohydrate metabolism</keyword>